<comment type="caution">
    <text evidence="1">The sequence shown here is derived from an EMBL/GenBank/DDBJ whole genome shotgun (WGS) entry which is preliminary data.</text>
</comment>
<gene>
    <name evidence="1" type="ORF">TNCT_32031</name>
</gene>
<reference evidence="1" key="1">
    <citation type="submission" date="2020-07" db="EMBL/GenBank/DDBJ databases">
        <title>Multicomponent nature underlies the extraordinary mechanical properties of spider dragline silk.</title>
        <authorList>
            <person name="Kono N."/>
            <person name="Nakamura H."/>
            <person name="Mori M."/>
            <person name="Yoshida Y."/>
            <person name="Ohtoshi R."/>
            <person name="Malay A.D."/>
            <person name="Moran D.A.P."/>
            <person name="Tomita M."/>
            <person name="Numata K."/>
            <person name="Arakawa K."/>
        </authorList>
    </citation>
    <scope>NUCLEOTIDE SEQUENCE</scope>
</reference>
<name>A0A8X6IJS0_TRICU</name>
<keyword evidence="2" id="KW-1185">Reference proteome</keyword>
<evidence type="ECO:0000313" key="2">
    <source>
        <dbReference type="Proteomes" id="UP000887116"/>
    </source>
</evidence>
<dbReference type="OrthoDB" id="6450514at2759"/>
<dbReference type="AlphaFoldDB" id="A0A8X6IJS0"/>
<proteinExistence type="predicted"/>
<sequence>MHMINAVQTRAQKKLLEAENDVQGQSIERFDEELIDNISEDETKSIEEVLPVVKELVQNLIKTSPTVFLEEPHTSKQFKPLIAEGKLNVSKENTDMF</sequence>
<organism evidence="1 2">
    <name type="scientific">Trichonephila clavata</name>
    <name type="common">Joro spider</name>
    <name type="synonym">Nephila clavata</name>
    <dbReference type="NCBI Taxonomy" id="2740835"/>
    <lineage>
        <taxon>Eukaryota</taxon>
        <taxon>Metazoa</taxon>
        <taxon>Ecdysozoa</taxon>
        <taxon>Arthropoda</taxon>
        <taxon>Chelicerata</taxon>
        <taxon>Arachnida</taxon>
        <taxon>Araneae</taxon>
        <taxon>Araneomorphae</taxon>
        <taxon>Entelegynae</taxon>
        <taxon>Araneoidea</taxon>
        <taxon>Nephilidae</taxon>
        <taxon>Trichonephila</taxon>
    </lineage>
</organism>
<dbReference type="EMBL" id="BMAO01035804">
    <property type="protein sequence ID" value="GFR06075.1"/>
    <property type="molecule type" value="Genomic_DNA"/>
</dbReference>
<dbReference type="Proteomes" id="UP000887116">
    <property type="component" value="Unassembled WGS sequence"/>
</dbReference>
<evidence type="ECO:0000313" key="1">
    <source>
        <dbReference type="EMBL" id="GFR06075.1"/>
    </source>
</evidence>
<protein>
    <submittedName>
        <fullName evidence="1">Uncharacterized protein</fullName>
    </submittedName>
</protein>
<accession>A0A8X6IJS0</accession>